<feature type="compositionally biased region" description="Basic residues" evidence="1">
    <location>
        <begin position="809"/>
        <end position="827"/>
    </location>
</feature>
<feature type="compositionally biased region" description="Basic residues" evidence="1">
    <location>
        <begin position="774"/>
        <end position="787"/>
    </location>
</feature>
<feature type="compositionally biased region" description="Acidic residues" evidence="1">
    <location>
        <begin position="429"/>
        <end position="440"/>
    </location>
</feature>
<feature type="compositionally biased region" description="Polar residues" evidence="1">
    <location>
        <begin position="991"/>
        <end position="1003"/>
    </location>
</feature>
<feature type="compositionally biased region" description="Basic and acidic residues" evidence="1">
    <location>
        <begin position="1006"/>
        <end position="1043"/>
    </location>
</feature>
<feature type="region of interest" description="Disordered" evidence="1">
    <location>
        <begin position="987"/>
        <end position="1043"/>
    </location>
</feature>
<reference evidence="2 3" key="1">
    <citation type="submission" date="2024-02" db="EMBL/GenBank/DDBJ databases">
        <authorList>
            <person name="Chen Y."/>
            <person name="Shah S."/>
            <person name="Dougan E. K."/>
            <person name="Thang M."/>
            <person name="Chan C."/>
        </authorList>
    </citation>
    <scope>NUCLEOTIDE SEQUENCE [LARGE SCALE GENOMIC DNA]</scope>
</reference>
<gene>
    <name evidence="2" type="ORF">SCF082_LOCUS13518</name>
</gene>
<keyword evidence="3" id="KW-1185">Reference proteome</keyword>
<evidence type="ECO:0000256" key="1">
    <source>
        <dbReference type="SAM" id="MobiDB-lite"/>
    </source>
</evidence>
<protein>
    <submittedName>
        <fullName evidence="2">Coiled-coil domain-containing protein C16orf93-like</fullName>
    </submittedName>
</protein>
<feature type="compositionally biased region" description="Basic and acidic residues" evidence="1">
    <location>
        <begin position="412"/>
        <end position="428"/>
    </location>
</feature>
<evidence type="ECO:0000313" key="3">
    <source>
        <dbReference type="Proteomes" id="UP001642464"/>
    </source>
</evidence>
<comment type="caution">
    <text evidence="2">The sequence shown here is derived from an EMBL/GenBank/DDBJ whole genome shotgun (WGS) entry which is preliminary data.</text>
</comment>
<name>A0ABP0JSC6_9DINO</name>
<dbReference type="InterPro" id="IPR013320">
    <property type="entry name" value="ConA-like_dom_sf"/>
</dbReference>
<evidence type="ECO:0000313" key="2">
    <source>
        <dbReference type="EMBL" id="CAK9017180.1"/>
    </source>
</evidence>
<feature type="region of interest" description="Disordered" evidence="1">
    <location>
        <begin position="292"/>
        <end position="601"/>
    </location>
</feature>
<feature type="compositionally biased region" description="Low complexity" evidence="1">
    <location>
        <begin position="828"/>
        <end position="839"/>
    </location>
</feature>
<feature type="region of interest" description="Disordered" evidence="1">
    <location>
        <begin position="735"/>
        <end position="787"/>
    </location>
</feature>
<feature type="compositionally biased region" description="Basic and acidic residues" evidence="1">
    <location>
        <begin position="323"/>
        <end position="369"/>
    </location>
</feature>
<feature type="region of interest" description="Disordered" evidence="1">
    <location>
        <begin position="808"/>
        <end position="844"/>
    </location>
</feature>
<feature type="compositionally biased region" description="Basic and acidic residues" evidence="1">
    <location>
        <begin position="389"/>
        <end position="398"/>
    </location>
</feature>
<dbReference type="Proteomes" id="UP001642464">
    <property type="component" value="Unassembled WGS sequence"/>
</dbReference>
<feature type="compositionally biased region" description="Basic and acidic residues" evidence="1">
    <location>
        <begin position="502"/>
        <end position="512"/>
    </location>
</feature>
<dbReference type="SUPFAM" id="SSF49899">
    <property type="entry name" value="Concanavalin A-like lectins/glucanases"/>
    <property type="match status" value="1"/>
</dbReference>
<feature type="compositionally biased region" description="Basic and acidic residues" evidence="1">
    <location>
        <begin position="589"/>
        <end position="601"/>
    </location>
</feature>
<sequence length="1043" mass="115353">MLRHPASAVRSGLRRKFEPDWLHTVNMYTLTSALLSARLNLIDPSFVACWGYETATAGLSDLLASIGARQHPADFDKVMDNLFHPNSSEQDSTGMHEVHEALQTAVGIYNELRGANCGCNVNFFLVSMPAGPAGQYNDHYCDANCVGGNCCAEFDINETRSYGTPSKGSCDGDGPLVRSAVVGGRLEAGARKEQEGTRQSHDEVWSSGVWPWQHLGWYTIDTTKPFQFALQISEELRELGFDLDNGALYTVFRVVAEGTRVEPDLFCGYATIKVRNLVGELEDFLDAHRPLAREDSARPPPVVGDTSSDHPPAELRGPGSEGVAKKKEERHLEAKEDQKKEVRHPEASKERSSKERHEEKAARPSEASKSHPSRPVFHGGQEIEAGEGLSREDREKAAKSLAAKKLPSPPARARDRSPRPEVRVKKEEEAPDYSEEEWPVEEPGVREVCSQSPSREDKKEDYEESPTPKKRKHRHRRDRSRDRRSKRQERSSSSTPVAGPSRPEEEVKEVRRPRSPSRPPPHWKGPAPKEQRYVLKPRPSKAKPKEDGGANKGLKKKETQKTFKEYVAWRKAEKKKGRRREEEGEDRDGDGVRRRPAAADKRVRGLEEGGVVDAYTLPVGVLNPGLRLLGEGKYWGRDINLAFEVESVQVQGGALEIIALVSGTEDEGFLRWLTAQSRTSVRLHLCPVDCPGTPESDDLVHVKKLQRRSASDPGWVDNLKGASGMEELRRLAERSDAVARAGGGGPAPAPAAEVIPDPGGAEEEKESSESSDSKKKRKRKKKKKKVFKVGGKKDYGALFAGTGLDKDAKTRKKVSRLARRALKRKSRGSSSTDSEGSSGELMEDEMEELFQESARTQLAAKRGPGALAFHAMKQMRKQMLQSMGQEELENVPLQPVGLQFFRQVLSPKMSPVMAREALNVTAALDALIGCQPALCADILVQRLKSLECLSGGSTWQVSQRFEVVPQDLGTLATSAESWAAAKESREELRNKQLQRGQWESTTWKGGKSEVKGKSDAKGKGKTKDKEGKNKGGGDRGRGEKTDK</sequence>
<feature type="compositionally biased region" description="Basic and acidic residues" evidence="1">
    <location>
        <begin position="556"/>
        <end position="571"/>
    </location>
</feature>
<proteinExistence type="predicted"/>
<accession>A0ABP0JSC6</accession>
<organism evidence="2 3">
    <name type="scientific">Durusdinium trenchii</name>
    <dbReference type="NCBI Taxonomy" id="1381693"/>
    <lineage>
        <taxon>Eukaryota</taxon>
        <taxon>Sar</taxon>
        <taxon>Alveolata</taxon>
        <taxon>Dinophyceae</taxon>
        <taxon>Suessiales</taxon>
        <taxon>Symbiodiniaceae</taxon>
        <taxon>Durusdinium</taxon>
    </lineage>
</organism>
<dbReference type="EMBL" id="CAXAMM010008380">
    <property type="protein sequence ID" value="CAK9017180.1"/>
    <property type="molecule type" value="Genomic_DNA"/>
</dbReference>
<feature type="compositionally biased region" description="Basic residues" evidence="1">
    <location>
        <begin position="468"/>
        <end position="487"/>
    </location>
</feature>